<organism evidence="4 5">
    <name type="scientific">Eiseniibacteriota bacterium</name>
    <dbReference type="NCBI Taxonomy" id="2212470"/>
    <lineage>
        <taxon>Bacteria</taxon>
        <taxon>Candidatus Eiseniibacteriota</taxon>
    </lineage>
</organism>
<dbReference type="InterPro" id="IPR001789">
    <property type="entry name" value="Sig_transdc_resp-reg_receiver"/>
</dbReference>
<dbReference type="Pfam" id="PF08668">
    <property type="entry name" value="HDOD"/>
    <property type="match status" value="1"/>
</dbReference>
<dbReference type="PROSITE" id="PS50110">
    <property type="entry name" value="RESPONSE_REGULATORY"/>
    <property type="match status" value="1"/>
</dbReference>
<dbReference type="AlphaFoldDB" id="A0A7Y2ED25"/>
<reference evidence="4 5" key="1">
    <citation type="submission" date="2020-03" db="EMBL/GenBank/DDBJ databases">
        <title>Metabolic flexibility allows generalist bacteria to become dominant in a frequently disturbed ecosystem.</title>
        <authorList>
            <person name="Chen Y.-J."/>
            <person name="Leung P.M."/>
            <person name="Bay S.K."/>
            <person name="Hugenholtz P."/>
            <person name="Kessler A.J."/>
            <person name="Shelley G."/>
            <person name="Waite D.W."/>
            <person name="Cook P.L."/>
            <person name="Greening C."/>
        </authorList>
    </citation>
    <scope>NUCLEOTIDE SEQUENCE [LARGE SCALE GENOMIC DNA]</scope>
    <source>
        <strain evidence="4">SS_bin_28</strain>
    </source>
</reference>
<evidence type="ECO:0000313" key="4">
    <source>
        <dbReference type="EMBL" id="NNF07755.1"/>
    </source>
</evidence>
<comment type="caution">
    <text evidence="4">The sequence shown here is derived from an EMBL/GenBank/DDBJ whole genome shotgun (WGS) entry which is preliminary data.</text>
</comment>
<dbReference type="EMBL" id="JABDJR010000540">
    <property type="protein sequence ID" value="NNF07755.1"/>
    <property type="molecule type" value="Genomic_DNA"/>
</dbReference>
<dbReference type="PANTHER" id="PTHR33525:SF6">
    <property type="entry name" value="HDOD DOMAIN-CONTAINING PROTEIN"/>
    <property type="match status" value="1"/>
</dbReference>
<evidence type="ECO:0000259" key="3">
    <source>
        <dbReference type="PROSITE" id="PS51833"/>
    </source>
</evidence>
<dbReference type="Proteomes" id="UP000547674">
    <property type="component" value="Unassembled WGS sequence"/>
</dbReference>
<dbReference type="GO" id="GO:0000160">
    <property type="term" value="P:phosphorelay signal transduction system"/>
    <property type="evidence" value="ECO:0007669"/>
    <property type="project" value="InterPro"/>
</dbReference>
<keyword evidence="1" id="KW-0597">Phosphoprotein</keyword>
<dbReference type="SUPFAM" id="SSF52172">
    <property type="entry name" value="CheY-like"/>
    <property type="match status" value="1"/>
</dbReference>
<dbReference type="PIRSF" id="PIRSF036883">
    <property type="entry name" value="RR_HD-GYP_mod"/>
    <property type="match status" value="1"/>
</dbReference>
<dbReference type="InterPro" id="IPR013976">
    <property type="entry name" value="HDOD"/>
</dbReference>
<dbReference type="PROSITE" id="PS51833">
    <property type="entry name" value="HDOD"/>
    <property type="match status" value="1"/>
</dbReference>
<feature type="domain" description="Response regulatory" evidence="2">
    <location>
        <begin position="2"/>
        <end position="116"/>
    </location>
</feature>
<dbReference type="Gene3D" id="1.10.3210.10">
    <property type="entry name" value="Hypothetical protein af1432"/>
    <property type="match status" value="1"/>
</dbReference>
<dbReference type="InterPro" id="IPR052340">
    <property type="entry name" value="RNase_Y/CdgJ"/>
</dbReference>
<dbReference type="SUPFAM" id="SSF109604">
    <property type="entry name" value="HD-domain/PDEase-like"/>
    <property type="match status" value="1"/>
</dbReference>
<evidence type="ECO:0000313" key="5">
    <source>
        <dbReference type="Proteomes" id="UP000547674"/>
    </source>
</evidence>
<dbReference type="InterPro" id="IPR014626">
    <property type="entry name" value="Sig_transdc_resp-reg_put"/>
</dbReference>
<accession>A0A7Y2ED25</accession>
<dbReference type="InterPro" id="IPR011006">
    <property type="entry name" value="CheY-like_superfamily"/>
</dbReference>
<dbReference type="CDD" id="cd17569">
    <property type="entry name" value="REC_HupR-like"/>
    <property type="match status" value="1"/>
</dbReference>
<evidence type="ECO:0000256" key="1">
    <source>
        <dbReference type="PROSITE-ProRule" id="PRU00169"/>
    </source>
</evidence>
<sequence length="376" mass="41539">MRILLVDDEPNVVSGLRRMLIQNEDWSVVGTHSGDEALEILEKSQMDVIISDVRMPGMNGIQFLEKVHQQYPSIARVILSGFSELELASRAATVTHQYLRKPSSSEEVIEVIESACNLQSHLNLAQTLLSVREIDYLPPAPTIYLKLNELLSSDDASVKDVAAILSEDPGLSAKVLQMVNSAFFGLPVQITDVQKAVSRLGFNTVSGLVLSTKVVEAFDNVGSNFSWDTYQRESIFTAQLAEKFLPNKEQASVAYTAGLLHNIGKLIQVSKMSDRHNEVLAEMQKSDDPDHVIEKRLFGVTHAELGGCLLSLWGLPYDVVAAVTYHHKPRNANRKLNPISAVNIANQIVLGHDVDAELLQKHDILKAVKAWEKKAA</sequence>
<dbReference type="SMART" id="SM00448">
    <property type="entry name" value="REC"/>
    <property type="match status" value="1"/>
</dbReference>
<name>A0A7Y2ED25_UNCEI</name>
<feature type="domain" description="HDOD" evidence="3">
    <location>
        <begin position="137"/>
        <end position="329"/>
    </location>
</feature>
<dbReference type="Gene3D" id="3.40.50.2300">
    <property type="match status" value="1"/>
</dbReference>
<gene>
    <name evidence="4" type="ORF">HKN21_13410</name>
</gene>
<proteinExistence type="predicted"/>
<dbReference type="Pfam" id="PF00072">
    <property type="entry name" value="Response_reg"/>
    <property type="match status" value="1"/>
</dbReference>
<evidence type="ECO:0000259" key="2">
    <source>
        <dbReference type="PROSITE" id="PS50110"/>
    </source>
</evidence>
<protein>
    <submittedName>
        <fullName evidence="4">HDOD domain-containing protein</fullName>
    </submittedName>
</protein>
<feature type="modified residue" description="4-aspartylphosphate" evidence="1">
    <location>
        <position position="52"/>
    </location>
</feature>
<dbReference type="PANTHER" id="PTHR33525">
    <property type="match status" value="1"/>
</dbReference>